<feature type="chain" id="PRO_5043462515" description="Peptidase M14 domain-containing protein" evidence="11">
    <location>
        <begin position="24"/>
        <end position="410"/>
    </location>
</feature>
<evidence type="ECO:0000256" key="2">
    <source>
        <dbReference type="ARBA" id="ARBA00005988"/>
    </source>
</evidence>
<dbReference type="SUPFAM" id="SSF49464">
    <property type="entry name" value="Carboxypeptidase regulatory domain-like"/>
    <property type="match status" value="1"/>
</dbReference>
<dbReference type="InterPro" id="IPR000834">
    <property type="entry name" value="Peptidase_M14"/>
</dbReference>
<comment type="similarity">
    <text evidence="2 10">Belongs to the peptidase M14 family.</text>
</comment>
<evidence type="ECO:0000256" key="4">
    <source>
        <dbReference type="ARBA" id="ARBA00022670"/>
    </source>
</evidence>
<name>A0AAV7SDZ0_PLEWA</name>
<evidence type="ECO:0000313" key="13">
    <source>
        <dbReference type="EMBL" id="KAJ1163096.1"/>
    </source>
</evidence>
<feature type="signal peptide" evidence="11">
    <location>
        <begin position="1"/>
        <end position="23"/>
    </location>
</feature>
<dbReference type="EMBL" id="JANPWB010000008">
    <property type="protein sequence ID" value="KAJ1163096.1"/>
    <property type="molecule type" value="Genomic_DNA"/>
</dbReference>
<dbReference type="PANTHER" id="PTHR11532:SF84">
    <property type="entry name" value="CARBOXYPEPTIDASE M"/>
    <property type="match status" value="1"/>
</dbReference>
<keyword evidence="14" id="KW-1185">Reference proteome</keyword>
<dbReference type="GO" id="GO:0006518">
    <property type="term" value="P:peptide metabolic process"/>
    <property type="evidence" value="ECO:0007669"/>
    <property type="project" value="TreeGrafter"/>
</dbReference>
<dbReference type="InterPro" id="IPR057247">
    <property type="entry name" value="CARBOXYPEPT_ZN_2"/>
</dbReference>
<dbReference type="CDD" id="cd11308">
    <property type="entry name" value="Peptidase_M14NE-CP-C_like"/>
    <property type="match status" value="1"/>
</dbReference>
<evidence type="ECO:0000256" key="11">
    <source>
        <dbReference type="SAM" id="SignalP"/>
    </source>
</evidence>
<keyword evidence="11" id="KW-0732">Signal</keyword>
<accession>A0AAV7SDZ0</accession>
<dbReference type="PRINTS" id="PR00765">
    <property type="entry name" value="CRBOXYPTASEA"/>
</dbReference>
<dbReference type="Gene3D" id="3.40.630.10">
    <property type="entry name" value="Zn peptidases"/>
    <property type="match status" value="1"/>
</dbReference>
<comment type="caution">
    <text evidence="13">The sequence shown here is derived from an EMBL/GenBank/DDBJ whole genome shotgun (WGS) entry which is preliminary data.</text>
</comment>
<evidence type="ECO:0000256" key="7">
    <source>
        <dbReference type="ARBA" id="ARBA00022833"/>
    </source>
</evidence>
<dbReference type="SUPFAM" id="SSF53187">
    <property type="entry name" value="Zn-dependent exopeptidases"/>
    <property type="match status" value="1"/>
</dbReference>
<keyword evidence="8" id="KW-0482">Metalloprotease</keyword>
<keyword evidence="3" id="KW-0121">Carboxypeptidase</keyword>
<dbReference type="InterPro" id="IPR050753">
    <property type="entry name" value="Peptidase_M14_domain"/>
</dbReference>
<dbReference type="PROSITE" id="PS00133">
    <property type="entry name" value="CARBOXYPEPT_ZN_2"/>
    <property type="match status" value="1"/>
</dbReference>
<dbReference type="PROSITE" id="PS52035">
    <property type="entry name" value="PEPTIDASE_M14"/>
    <property type="match status" value="1"/>
</dbReference>
<dbReference type="Pfam" id="PF00246">
    <property type="entry name" value="Peptidase_M14"/>
    <property type="match status" value="1"/>
</dbReference>
<feature type="active site" description="Proton donor/acceptor" evidence="10">
    <location>
        <position position="284"/>
    </location>
</feature>
<dbReference type="AlphaFoldDB" id="A0AAV7SDZ0"/>
<keyword evidence="7" id="KW-0862">Zinc</keyword>
<keyword evidence="4" id="KW-0645">Protease</keyword>
<organism evidence="13 14">
    <name type="scientific">Pleurodeles waltl</name>
    <name type="common">Iberian ribbed newt</name>
    <dbReference type="NCBI Taxonomy" id="8319"/>
    <lineage>
        <taxon>Eukaryota</taxon>
        <taxon>Metazoa</taxon>
        <taxon>Chordata</taxon>
        <taxon>Craniata</taxon>
        <taxon>Vertebrata</taxon>
        <taxon>Euteleostomi</taxon>
        <taxon>Amphibia</taxon>
        <taxon>Batrachia</taxon>
        <taxon>Caudata</taxon>
        <taxon>Salamandroidea</taxon>
        <taxon>Salamandridae</taxon>
        <taxon>Pleurodelinae</taxon>
        <taxon>Pleurodeles</taxon>
    </lineage>
</organism>
<dbReference type="FunFam" id="3.40.630.10:FF:000020">
    <property type="entry name" value="Carboxypeptidase D"/>
    <property type="match status" value="1"/>
</dbReference>
<keyword evidence="6" id="KW-0378">Hydrolase</keyword>
<reference evidence="13" key="1">
    <citation type="journal article" date="2022" name="bioRxiv">
        <title>Sequencing and chromosome-scale assembly of the giantPleurodeles waltlgenome.</title>
        <authorList>
            <person name="Brown T."/>
            <person name="Elewa A."/>
            <person name="Iarovenko S."/>
            <person name="Subramanian E."/>
            <person name="Araus A.J."/>
            <person name="Petzold A."/>
            <person name="Susuki M."/>
            <person name="Suzuki K.-i.T."/>
            <person name="Hayashi T."/>
            <person name="Toyoda A."/>
            <person name="Oliveira C."/>
            <person name="Osipova E."/>
            <person name="Leigh N.D."/>
            <person name="Simon A."/>
            <person name="Yun M.H."/>
        </authorList>
    </citation>
    <scope>NUCLEOTIDE SEQUENCE</scope>
    <source>
        <strain evidence="13">20211129_DDA</strain>
        <tissue evidence="13">Liver</tissue>
    </source>
</reference>
<dbReference type="Proteomes" id="UP001066276">
    <property type="component" value="Chromosome 4_2"/>
</dbReference>
<dbReference type="PROSITE" id="PS00132">
    <property type="entry name" value="CARBOXYPEPT_ZN_1"/>
    <property type="match status" value="1"/>
</dbReference>
<dbReference type="Gene3D" id="2.60.40.1120">
    <property type="entry name" value="Carboxypeptidase-like, regulatory domain"/>
    <property type="match status" value="1"/>
</dbReference>
<dbReference type="InterPro" id="IPR008969">
    <property type="entry name" value="CarboxyPept-like_regulatory"/>
</dbReference>
<gene>
    <name evidence="13" type="ORF">NDU88_003559</name>
</gene>
<sequence>MLKNMDFFCWSLGALQLVPLVLGLELNTYHNTAEVEAFLQNVAKDYPSITYLHSIGKSVSGRDLWVLVLGRSPSAHVVGIPEFKYVANMHGDEVVGREMLLFLIQYFVQNYGTDPVVTGMINNTRIHILPSMNPDGFEKSAYLQQCPYQHGRLNQNMVDLNRNFPDAFQANNIEREPETQAVMKWIQNETFVLSANFHGGAVVASYPYDNRNISTDVVSPDDDVFKYLAQTYSRSHTTMHQGIVCPGSSNFADGITNGYTWYPVQGGMQDYNYVWGQCFEITIELSCCKYPAPLQLPDFWTENRAALLEYMKQVHLGIKGQVLDGQSTPVPNAIVEVQGRTHICPYRTNKFGEYYLLLLPGSYSFKITLPDSRSKTETLQIPAGQVNSYSAMKHDFEASLTGQIISAKAK</sequence>
<comment type="cofactor">
    <cofactor evidence="1">
        <name>Zn(2+)</name>
        <dbReference type="ChEBI" id="CHEBI:29105"/>
    </cofactor>
</comment>
<dbReference type="Pfam" id="PF13620">
    <property type="entry name" value="CarboxypepD_reg"/>
    <property type="match status" value="1"/>
</dbReference>
<dbReference type="GO" id="GO:0016485">
    <property type="term" value="P:protein processing"/>
    <property type="evidence" value="ECO:0007669"/>
    <property type="project" value="TreeGrafter"/>
</dbReference>
<evidence type="ECO:0000256" key="10">
    <source>
        <dbReference type="PROSITE-ProRule" id="PRU01379"/>
    </source>
</evidence>
<evidence type="ECO:0000256" key="5">
    <source>
        <dbReference type="ARBA" id="ARBA00022723"/>
    </source>
</evidence>
<dbReference type="PANTHER" id="PTHR11532">
    <property type="entry name" value="PROTEASE M14 CARBOXYPEPTIDASE"/>
    <property type="match status" value="1"/>
</dbReference>
<dbReference type="GO" id="GO:0005615">
    <property type="term" value="C:extracellular space"/>
    <property type="evidence" value="ECO:0007669"/>
    <property type="project" value="TreeGrafter"/>
</dbReference>
<proteinExistence type="inferred from homology"/>
<keyword evidence="9" id="KW-0325">Glycoprotein</keyword>
<dbReference type="SMART" id="SM00631">
    <property type="entry name" value="Zn_pept"/>
    <property type="match status" value="1"/>
</dbReference>
<protein>
    <recommendedName>
        <fullName evidence="12">Peptidase M14 domain-containing protein</fullName>
    </recommendedName>
</protein>
<evidence type="ECO:0000313" key="14">
    <source>
        <dbReference type="Proteomes" id="UP001066276"/>
    </source>
</evidence>
<dbReference type="InterPro" id="IPR057246">
    <property type="entry name" value="CARBOXYPEPT_ZN_1"/>
</dbReference>
<feature type="domain" description="Peptidase M14" evidence="12">
    <location>
        <begin position="28"/>
        <end position="314"/>
    </location>
</feature>
<evidence type="ECO:0000256" key="6">
    <source>
        <dbReference type="ARBA" id="ARBA00022801"/>
    </source>
</evidence>
<dbReference type="GO" id="GO:0004181">
    <property type="term" value="F:metallocarboxypeptidase activity"/>
    <property type="evidence" value="ECO:0007669"/>
    <property type="project" value="InterPro"/>
</dbReference>
<keyword evidence="5" id="KW-0479">Metal-binding</keyword>
<evidence type="ECO:0000256" key="3">
    <source>
        <dbReference type="ARBA" id="ARBA00022645"/>
    </source>
</evidence>
<evidence type="ECO:0000256" key="8">
    <source>
        <dbReference type="ARBA" id="ARBA00023049"/>
    </source>
</evidence>
<evidence type="ECO:0000259" key="12">
    <source>
        <dbReference type="PROSITE" id="PS52035"/>
    </source>
</evidence>
<dbReference type="GO" id="GO:0008270">
    <property type="term" value="F:zinc ion binding"/>
    <property type="evidence" value="ECO:0007669"/>
    <property type="project" value="InterPro"/>
</dbReference>
<evidence type="ECO:0000256" key="9">
    <source>
        <dbReference type="ARBA" id="ARBA00023180"/>
    </source>
</evidence>
<evidence type="ECO:0000256" key="1">
    <source>
        <dbReference type="ARBA" id="ARBA00001947"/>
    </source>
</evidence>